<evidence type="ECO:0000313" key="3">
    <source>
        <dbReference type="Proteomes" id="UP000534294"/>
    </source>
</evidence>
<dbReference type="RefSeq" id="WP_184210613.1">
    <property type="nucleotide sequence ID" value="NZ_JACHIF010000007.1"/>
</dbReference>
<feature type="transmembrane region" description="Helical" evidence="1">
    <location>
        <begin position="21"/>
        <end position="40"/>
    </location>
</feature>
<proteinExistence type="predicted"/>
<organism evidence="2 3">
    <name type="scientific">Prosthecobacter dejongeii</name>
    <dbReference type="NCBI Taxonomy" id="48465"/>
    <lineage>
        <taxon>Bacteria</taxon>
        <taxon>Pseudomonadati</taxon>
        <taxon>Verrucomicrobiota</taxon>
        <taxon>Verrucomicrobiia</taxon>
        <taxon>Verrucomicrobiales</taxon>
        <taxon>Verrucomicrobiaceae</taxon>
        <taxon>Prosthecobacter</taxon>
    </lineage>
</organism>
<evidence type="ECO:0008006" key="4">
    <source>
        <dbReference type="Google" id="ProtNLM"/>
    </source>
</evidence>
<evidence type="ECO:0000256" key="1">
    <source>
        <dbReference type="SAM" id="Phobius"/>
    </source>
</evidence>
<keyword evidence="1" id="KW-1133">Transmembrane helix</keyword>
<comment type="caution">
    <text evidence="2">The sequence shown here is derived from an EMBL/GenBank/DDBJ whole genome shotgun (WGS) entry which is preliminary data.</text>
</comment>
<feature type="transmembrane region" description="Helical" evidence="1">
    <location>
        <begin position="79"/>
        <end position="103"/>
    </location>
</feature>
<gene>
    <name evidence="2" type="ORF">HNQ64_003425</name>
</gene>
<reference evidence="2 3" key="1">
    <citation type="submission" date="2020-08" db="EMBL/GenBank/DDBJ databases">
        <title>Genomic Encyclopedia of Type Strains, Phase IV (KMG-IV): sequencing the most valuable type-strain genomes for metagenomic binning, comparative biology and taxonomic classification.</title>
        <authorList>
            <person name="Goeker M."/>
        </authorList>
    </citation>
    <scope>NUCLEOTIDE SEQUENCE [LARGE SCALE GENOMIC DNA]</scope>
    <source>
        <strain evidence="2 3">DSM 12251</strain>
    </source>
</reference>
<dbReference type="EMBL" id="JACHIF010000007">
    <property type="protein sequence ID" value="MBB5039156.1"/>
    <property type="molecule type" value="Genomic_DNA"/>
</dbReference>
<protein>
    <recommendedName>
        <fullName evidence="4">SxtJ</fullName>
    </recommendedName>
</protein>
<sequence>MVRQNIILQELREVEQSPRAWRAFGWVMAAALVVLAGISFWKHGQITLWTLGLGSTAVAFALTGLILPRLLKELHLSWMFISLCLGWVMSRVILILLFVLVVIPTHVAGRVFNLSFMQMRSGAEKDSLWVKRKPRERRHHEKLF</sequence>
<name>A0A7W8DRR9_9BACT</name>
<feature type="transmembrane region" description="Helical" evidence="1">
    <location>
        <begin position="46"/>
        <end position="67"/>
    </location>
</feature>
<keyword evidence="3" id="KW-1185">Reference proteome</keyword>
<dbReference type="InterPro" id="IPR045781">
    <property type="entry name" value="SxtJ"/>
</dbReference>
<keyword evidence="1" id="KW-0812">Transmembrane</keyword>
<accession>A0A7W8DRR9</accession>
<evidence type="ECO:0000313" key="2">
    <source>
        <dbReference type="EMBL" id="MBB5039156.1"/>
    </source>
</evidence>
<dbReference type="Pfam" id="PF19588">
    <property type="entry name" value="SxtJ"/>
    <property type="match status" value="1"/>
</dbReference>
<keyword evidence="1" id="KW-0472">Membrane</keyword>
<dbReference type="AlphaFoldDB" id="A0A7W8DRR9"/>
<dbReference type="Proteomes" id="UP000534294">
    <property type="component" value="Unassembled WGS sequence"/>
</dbReference>